<protein>
    <submittedName>
        <fullName evidence="6">AlNc14C4G608 protein</fullName>
    </submittedName>
</protein>
<dbReference type="PROSITE" id="PS50178">
    <property type="entry name" value="ZF_FYVE"/>
    <property type="match status" value="1"/>
</dbReference>
<dbReference type="AlphaFoldDB" id="F0W0G6"/>
<dbReference type="InterPro" id="IPR011011">
    <property type="entry name" value="Znf_FYVE_PHD"/>
</dbReference>
<dbReference type="SUPFAM" id="SSF57903">
    <property type="entry name" value="FYVE/PHD zinc finger"/>
    <property type="match status" value="1"/>
</dbReference>
<gene>
    <name evidence="6" type="primary">AlNc14C4G608</name>
    <name evidence="6" type="ORF">ALNC14_006810</name>
</gene>
<proteinExistence type="predicted"/>
<evidence type="ECO:0000313" key="6">
    <source>
        <dbReference type="EMBL" id="CCA14538.1"/>
    </source>
</evidence>
<dbReference type="InterPro" id="IPR017455">
    <property type="entry name" value="Znf_FYVE-rel"/>
</dbReference>
<dbReference type="Gene3D" id="3.30.40.10">
    <property type="entry name" value="Zinc/RING finger domain, C3HC4 (zinc finger)"/>
    <property type="match status" value="1"/>
</dbReference>
<feature type="domain" description="FYVE-type" evidence="5">
    <location>
        <begin position="85"/>
        <end position="141"/>
    </location>
</feature>
<dbReference type="GO" id="GO:0008270">
    <property type="term" value="F:zinc ion binding"/>
    <property type="evidence" value="ECO:0007669"/>
    <property type="project" value="UniProtKB-KW"/>
</dbReference>
<reference evidence="6" key="2">
    <citation type="submission" date="2011-02" db="EMBL/GenBank/DDBJ databases">
        <authorList>
            <person name="MacLean D."/>
        </authorList>
    </citation>
    <scope>NUCLEOTIDE SEQUENCE</scope>
</reference>
<organism evidence="6">
    <name type="scientific">Albugo laibachii Nc14</name>
    <dbReference type="NCBI Taxonomy" id="890382"/>
    <lineage>
        <taxon>Eukaryota</taxon>
        <taxon>Sar</taxon>
        <taxon>Stramenopiles</taxon>
        <taxon>Oomycota</taxon>
        <taxon>Peronosporomycetes</taxon>
        <taxon>Albuginales</taxon>
        <taxon>Albuginaceae</taxon>
        <taxon>Albugo</taxon>
    </lineage>
</organism>
<accession>F0W0G6</accession>
<evidence type="ECO:0000256" key="3">
    <source>
        <dbReference type="ARBA" id="ARBA00022833"/>
    </source>
</evidence>
<dbReference type="HOGENOM" id="CLU_1226687_0_0_1"/>
<evidence type="ECO:0000256" key="2">
    <source>
        <dbReference type="ARBA" id="ARBA00022771"/>
    </source>
</evidence>
<dbReference type="EMBL" id="FR824049">
    <property type="protein sequence ID" value="CCA14538.1"/>
    <property type="molecule type" value="Genomic_DNA"/>
</dbReference>
<dbReference type="InterPro" id="IPR013083">
    <property type="entry name" value="Znf_RING/FYVE/PHD"/>
</dbReference>
<evidence type="ECO:0000256" key="1">
    <source>
        <dbReference type="ARBA" id="ARBA00022723"/>
    </source>
</evidence>
<keyword evidence="2 4" id="KW-0863">Zinc-finger</keyword>
<sequence length="226" mass="25088">MDAATDISGLSIKRASDQRYFGSYDEIFHLLRAEALTNPSKKSSSASNILHGFEPINTTSSAVQDQSCTSSGSRSGMLQAENNIPLQKDKCIVCRKSFGLLKRRKHTCRVCDRITCSQCAVDRARRNPDTNSCSFCERNALEQDPADQITAEGSGNSADSLKSDKQNGCRAVYLRRNHNHQIASMKSNTTQRSQLFTQRSHWEPITLLSTSDIAVLGHEQSSKSRR</sequence>
<keyword evidence="1" id="KW-0479">Metal-binding</keyword>
<dbReference type="CDD" id="cd00065">
    <property type="entry name" value="FYVE_like_SF"/>
    <property type="match status" value="1"/>
</dbReference>
<name>F0W0G6_9STRA</name>
<keyword evidence="3" id="KW-0862">Zinc</keyword>
<evidence type="ECO:0000256" key="4">
    <source>
        <dbReference type="PROSITE-ProRule" id="PRU00091"/>
    </source>
</evidence>
<evidence type="ECO:0000259" key="5">
    <source>
        <dbReference type="PROSITE" id="PS50178"/>
    </source>
</evidence>
<reference evidence="6" key="1">
    <citation type="journal article" date="2011" name="PLoS Biol.">
        <title>Gene gain and loss during evolution of obligate parasitism in the white rust pathogen of Arabidopsis thaliana.</title>
        <authorList>
            <person name="Kemen E."/>
            <person name="Gardiner A."/>
            <person name="Schultz-Larsen T."/>
            <person name="Kemen A.C."/>
            <person name="Balmuth A.L."/>
            <person name="Robert-Seilaniantz A."/>
            <person name="Bailey K."/>
            <person name="Holub E."/>
            <person name="Studholme D.J."/>
            <person name="Maclean D."/>
            <person name="Jones J.D."/>
        </authorList>
    </citation>
    <scope>NUCLEOTIDE SEQUENCE</scope>
</reference>